<evidence type="ECO:0000256" key="1">
    <source>
        <dbReference type="PROSITE-ProRule" id="PRU00047"/>
    </source>
</evidence>
<evidence type="ECO:0000256" key="2">
    <source>
        <dbReference type="SAM" id="MobiDB-lite"/>
    </source>
</evidence>
<keyword evidence="1" id="KW-0863">Zinc-finger</keyword>
<sequence>MKIQETADQRQVEKDVDESIQNSALFSSSSKGKGKATGKNQARGSNNGLHCNNCGRNNHIERDCYREGGGKAGQAPWDKAKKTAQANTAEKADDETPTNHGFVAILEVDTPVLKCASDFQAEALTASGDNMIHEIVDTGISNYFTGYREKFRNFTAIKPIPIKAADSRTFSATGKGDYPTQLPMGPNQKPMLPNTRLTCSGYINTQYLHIFVFTI</sequence>
<dbReference type="EMBL" id="JAUEPR010000054">
    <property type="protein sequence ID" value="KAK0471155.1"/>
    <property type="molecule type" value="Genomic_DNA"/>
</dbReference>
<evidence type="ECO:0000259" key="3">
    <source>
        <dbReference type="PROSITE" id="PS50158"/>
    </source>
</evidence>
<evidence type="ECO:0000313" key="5">
    <source>
        <dbReference type="Proteomes" id="UP001175227"/>
    </source>
</evidence>
<comment type="caution">
    <text evidence="4">The sequence shown here is derived from an EMBL/GenBank/DDBJ whole genome shotgun (WGS) entry which is preliminary data.</text>
</comment>
<dbReference type="GO" id="GO:0003676">
    <property type="term" value="F:nucleic acid binding"/>
    <property type="evidence" value="ECO:0007669"/>
    <property type="project" value="InterPro"/>
</dbReference>
<evidence type="ECO:0000313" key="4">
    <source>
        <dbReference type="EMBL" id="KAK0471155.1"/>
    </source>
</evidence>
<name>A0AA39NT22_9AGAR</name>
<dbReference type="Proteomes" id="UP001175227">
    <property type="component" value="Unassembled WGS sequence"/>
</dbReference>
<proteinExistence type="predicted"/>
<protein>
    <recommendedName>
        <fullName evidence="3">CCHC-type domain-containing protein</fullName>
    </recommendedName>
</protein>
<dbReference type="GO" id="GO:0008270">
    <property type="term" value="F:zinc ion binding"/>
    <property type="evidence" value="ECO:0007669"/>
    <property type="project" value="UniProtKB-KW"/>
</dbReference>
<feature type="region of interest" description="Disordered" evidence="2">
    <location>
        <begin position="1"/>
        <end position="49"/>
    </location>
</feature>
<feature type="compositionally biased region" description="Polar residues" evidence="2">
    <location>
        <begin position="40"/>
        <end position="49"/>
    </location>
</feature>
<feature type="region of interest" description="Disordered" evidence="2">
    <location>
        <begin position="67"/>
        <end position="96"/>
    </location>
</feature>
<feature type="domain" description="CCHC-type" evidence="3">
    <location>
        <begin position="51"/>
        <end position="64"/>
    </location>
</feature>
<dbReference type="PROSITE" id="PS50158">
    <property type="entry name" value="ZF_CCHC"/>
    <property type="match status" value="1"/>
</dbReference>
<dbReference type="AlphaFoldDB" id="A0AA39NT22"/>
<feature type="compositionally biased region" description="Basic and acidic residues" evidence="2">
    <location>
        <begin position="1"/>
        <end position="14"/>
    </location>
</feature>
<dbReference type="InterPro" id="IPR001878">
    <property type="entry name" value="Znf_CCHC"/>
</dbReference>
<keyword evidence="5" id="KW-1185">Reference proteome</keyword>
<accession>A0AA39NT22</accession>
<gene>
    <name evidence="4" type="ORF">IW261DRAFT_1612262</name>
</gene>
<organism evidence="4 5">
    <name type="scientific">Armillaria novae-zelandiae</name>
    <dbReference type="NCBI Taxonomy" id="153914"/>
    <lineage>
        <taxon>Eukaryota</taxon>
        <taxon>Fungi</taxon>
        <taxon>Dikarya</taxon>
        <taxon>Basidiomycota</taxon>
        <taxon>Agaricomycotina</taxon>
        <taxon>Agaricomycetes</taxon>
        <taxon>Agaricomycetidae</taxon>
        <taxon>Agaricales</taxon>
        <taxon>Marasmiineae</taxon>
        <taxon>Physalacriaceae</taxon>
        <taxon>Armillaria</taxon>
    </lineage>
</organism>
<keyword evidence="1" id="KW-0862">Zinc</keyword>
<keyword evidence="1" id="KW-0479">Metal-binding</keyword>
<reference evidence="4" key="1">
    <citation type="submission" date="2023-06" db="EMBL/GenBank/DDBJ databases">
        <authorList>
            <consortium name="Lawrence Berkeley National Laboratory"/>
            <person name="Ahrendt S."/>
            <person name="Sahu N."/>
            <person name="Indic B."/>
            <person name="Wong-Bajracharya J."/>
            <person name="Merenyi Z."/>
            <person name="Ke H.-M."/>
            <person name="Monk M."/>
            <person name="Kocsube S."/>
            <person name="Drula E."/>
            <person name="Lipzen A."/>
            <person name="Balint B."/>
            <person name="Henrissat B."/>
            <person name="Andreopoulos B."/>
            <person name="Martin F.M."/>
            <person name="Harder C.B."/>
            <person name="Rigling D."/>
            <person name="Ford K.L."/>
            <person name="Foster G.D."/>
            <person name="Pangilinan J."/>
            <person name="Papanicolaou A."/>
            <person name="Barry K."/>
            <person name="LaButti K."/>
            <person name="Viragh M."/>
            <person name="Koriabine M."/>
            <person name="Yan M."/>
            <person name="Riley R."/>
            <person name="Champramary S."/>
            <person name="Plett K.L."/>
            <person name="Tsai I.J."/>
            <person name="Slot J."/>
            <person name="Sipos G."/>
            <person name="Plett J."/>
            <person name="Nagy L.G."/>
            <person name="Grigoriev I.V."/>
        </authorList>
    </citation>
    <scope>NUCLEOTIDE SEQUENCE</scope>
    <source>
        <strain evidence="4">ICMP 16352</strain>
    </source>
</reference>